<organism evidence="7 8">
    <name type="scientific">Salmonirosea aquatica</name>
    <dbReference type="NCBI Taxonomy" id="2654236"/>
    <lineage>
        <taxon>Bacteria</taxon>
        <taxon>Pseudomonadati</taxon>
        <taxon>Bacteroidota</taxon>
        <taxon>Cytophagia</taxon>
        <taxon>Cytophagales</taxon>
        <taxon>Spirosomataceae</taxon>
        <taxon>Salmonirosea</taxon>
    </lineage>
</organism>
<dbReference type="PANTHER" id="PTHR30469:SF36">
    <property type="entry name" value="BLL3903 PROTEIN"/>
    <property type="match status" value="1"/>
</dbReference>
<evidence type="ECO:0000313" key="7">
    <source>
        <dbReference type="EMBL" id="MPR33567.1"/>
    </source>
</evidence>
<feature type="domain" description="YknX-like C-terminal permuted SH3-like" evidence="6">
    <location>
        <begin position="292"/>
        <end position="352"/>
    </location>
</feature>
<evidence type="ECO:0000256" key="1">
    <source>
        <dbReference type="ARBA" id="ARBA00009477"/>
    </source>
</evidence>
<dbReference type="NCBIfam" id="TIGR01730">
    <property type="entry name" value="RND_mfp"/>
    <property type="match status" value="1"/>
</dbReference>
<evidence type="ECO:0000256" key="2">
    <source>
        <dbReference type="SAM" id="MobiDB-lite"/>
    </source>
</evidence>
<evidence type="ECO:0000259" key="4">
    <source>
        <dbReference type="Pfam" id="PF25917"/>
    </source>
</evidence>
<dbReference type="Proteomes" id="UP000479293">
    <property type="component" value="Unassembled WGS sequence"/>
</dbReference>
<evidence type="ECO:0000313" key="8">
    <source>
        <dbReference type="Proteomes" id="UP000479293"/>
    </source>
</evidence>
<evidence type="ECO:0000259" key="3">
    <source>
        <dbReference type="Pfam" id="PF25876"/>
    </source>
</evidence>
<keyword evidence="8" id="KW-1185">Reference proteome</keyword>
<feature type="domain" description="CusB-like beta-barrel" evidence="5">
    <location>
        <begin position="213"/>
        <end position="284"/>
    </location>
</feature>
<dbReference type="Pfam" id="PF25989">
    <property type="entry name" value="YknX_C"/>
    <property type="match status" value="1"/>
</dbReference>
<dbReference type="InterPro" id="IPR058624">
    <property type="entry name" value="MdtA-like_HH"/>
</dbReference>
<dbReference type="Gene3D" id="1.10.287.470">
    <property type="entry name" value="Helix hairpin bin"/>
    <property type="match status" value="1"/>
</dbReference>
<feature type="region of interest" description="Disordered" evidence="2">
    <location>
        <begin position="26"/>
        <end position="47"/>
    </location>
</feature>
<accession>A0A7C9FCD5</accession>
<dbReference type="AlphaFoldDB" id="A0A7C9FCD5"/>
<dbReference type="SUPFAM" id="SSF111369">
    <property type="entry name" value="HlyD-like secretion proteins"/>
    <property type="match status" value="1"/>
</dbReference>
<dbReference type="InterPro" id="IPR058625">
    <property type="entry name" value="MdtA-like_BSH"/>
</dbReference>
<dbReference type="InterPro" id="IPR058637">
    <property type="entry name" value="YknX-like_C"/>
</dbReference>
<evidence type="ECO:0000259" key="5">
    <source>
        <dbReference type="Pfam" id="PF25954"/>
    </source>
</evidence>
<dbReference type="Gene3D" id="2.40.30.170">
    <property type="match status" value="1"/>
</dbReference>
<dbReference type="Pfam" id="PF25876">
    <property type="entry name" value="HH_MFP_RND"/>
    <property type="match status" value="1"/>
</dbReference>
<protein>
    <submittedName>
        <fullName evidence="7">Efflux RND transporter periplasmic adaptor subunit</fullName>
    </submittedName>
</protein>
<feature type="domain" description="Multidrug resistance protein MdtA-like alpha-helical hairpin" evidence="3">
    <location>
        <begin position="114"/>
        <end position="164"/>
    </location>
</feature>
<dbReference type="Gene3D" id="2.40.50.100">
    <property type="match status" value="1"/>
</dbReference>
<evidence type="ECO:0000259" key="6">
    <source>
        <dbReference type="Pfam" id="PF25989"/>
    </source>
</evidence>
<sequence length="360" mass="38933">MRPILILGGIILALVIGKLFIFSGSGGGKDAKEENKTKGSSTAKGAKTGGGAIPVDVYLTKSEKVDNLLYASGTVVPNEEVELKAEIAGRLIKLNLREGASVAKGQLIAKINDKELQAQLAKLEYNAALTRNIEERQQKLLKIEAISKEEYEIAMNNVRTSEADKELILAQLEKTEIRAPFSGTIGLKNISEGAYLSPGTSVVTLVQTNPVKIDFTIPEKYSRDIRLGSMVQLGLDADATRYSARVVALDPKVDENLRTQRVRAIMQNPGRLFVPGMFVKVQVDLSGNNTAIMIPTDAIVPVLKGKKVYVVKNGKAQEVMVTTGLRNDQKVQITEGLQPGDSLIVTGIMALKPDVAVRVK</sequence>
<comment type="similarity">
    <text evidence="1">Belongs to the membrane fusion protein (MFP) (TC 8.A.1) family.</text>
</comment>
<gene>
    <name evidence="7" type="ORF">GBK04_09355</name>
</gene>
<reference evidence="7 8" key="1">
    <citation type="submission" date="2019-10" db="EMBL/GenBank/DDBJ databases">
        <title>Draft Genome Sequence of Cytophagaceae sp. SJW1-29.</title>
        <authorList>
            <person name="Choi A."/>
        </authorList>
    </citation>
    <scope>NUCLEOTIDE SEQUENCE [LARGE SCALE GENOMIC DNA]</scope>
    <source>
        <strain evidence="7 8">SJW1-29</strain>
    </source>
</reference>
<proteinExistence type="inferred from homology"/>
<dbReference type="EMBL" id="WHLY01000002">
    <property type="protein sequence ID" value="MPR33567.1"/>
    <property type="molecule type" value="Genomic_DNA"/>
</dbReference>
<dbReference type="Pfam" id="PF25917">
    <property type="entry name" value="BSH_RND"/>
    <property type="match status" value="1"/>
</dbReference>
<dbReference type="PANTHER" id="PTHR30469">
    <property type="entry name" value="MULTIDRUG RESISTANCE PROTEIN MDTA"/>
    <property type="match status" value="1"/>
</dbReference>
<name>A0A7C9FCD5_9BACT</name>
<dbReference type="InterPro" id="IPR006143">
    <property type="entry name" value="RND_pump_MFP"/>
</dbReference>
<comment type="caution">
    <text evidence="7">The sequence shown here is derived from an EMBL/GenBank/DDBJ whole genome shotgun (WGS) entry which is preliminary data.</text>
</comment>
<dbReference type="GO" id="GO:1990281">
    <property type="term" value="C:efflux pump complex"/>
    <property type="evidence" value="ECO:0007669"/>
    <property type="project" value="TreeGrafter"/>
</dbReference>
<dbReference type="Gene3D" id="2.40.420.20">
    <property type="match status" value="1"/>
</dbReference>
<feature type="domain" description="Multidrug resistance protein MdtA-like barrel-sandwich hybrid" evidence="4">
    <location>
        <begin position="80"/>
        <end position="206"/>
    </location>
</feature>
<dbReference type="GO" id="GO:0015562">
    <property type="term" value="F:efflux transmembrane transporter activity"/>
    <property type="evidence" value="ECO:0007669"/>
    <property type="project" value="TreeGrafter"/>
</dbReference>
<dbReference type="RefSeq" id="WP_152758918.1">
    <property type="nucleotide sequence ID" value="NZ_WHLY01000002.1"/>
</dbReference>
<dbReference type="InterPro" id="IPR058792">
    <property type="entry name" value="Beta-barrel_RND_2"/>
</dbReference>
<dbReference type="Pfam" id="PF25954">
    <property type="entry name" value="Beta-barrel_RND_2"/>
    <property type="match status" value="1"/>
</dbReference>